<protein>
    <submittedName>
        <fullName evidence="1">Uncharacterized protein</fullName>
    </submittedName>
</protein>
<organism evidence="1">
    <name type="scientific">Anguilla anguilla</name>
    <name type="common">European freshwater eel</name>
    <name type="synonym">Muraena anguilla</name>
    <dbReference type="NCBI Taxonomy" id="7936"/>
    <lineage>
        <taxon>Eukaryota</taxon>
        <taxon>Metazoa</taxon>
        <taxon>Chordata</taxon>
        <taxon>Craniata</taxon>
        <taxon>Vertebrata</taxon>
        <taxon>Euteleostomi</taxon>
        <taxon>Actinopterygii</taxon>
        <taxon>Neopterygii</taxon>
        <taxon>Teleostei</taxon>
        <taxon>Anguilliformes</taxon>
        <taxon>Anguillidae</taxon>
        <taxon>Anguilla</taxon>
    </lineage>
</organism>
<accession>A0A0E9XX33</accession>
<name>A0A0E9XX33_ANGAN</name>
<reference evidence="1" key="1">
    <citation type="submission" date="2014-11" db="EMBL/GenBank/DDBJ databases">
        <authorList>
            <person name="Amaro Gonzalez C."/>
        </authorList>
    </citation>
    <scope>NUCLEOTIDE SEQUENCE</scope>
</reference>
<reference evidence="1" key="2">
    <citation type="journal article" date="2015" name="Fish Shellfish Immunol.">
        <title>Early steps in the European eel (Anguilla anguilla)-Vibrio vulnificus interaction in the gills: Role of the RtxA13 toxin.</title>
        <authorList>
            <person name="Callol A."/>
            <person name="Pajuelo D."/>
            <person name="Ebbesson L."/>
            <person name="Teles M."/>
            <person name="MacKenzie S."/>
            <person name="Amaro C."/>
        </authorList>
    </citation>
    <scope>NUCLEOTIDE SEQUENCE</scope>
</reference>
<evidence type="ECO:0000313" key="1">
    <source>
        <dbReference type="EMBL" id="JAI06411.1"/>
    </source>
</evidence>
<dbReference type="EMBL" id="GBXM01002167">
    <property type="protein sequence ID" value="JAI06411.1"/>
    <property type="molecule type" value="Transcribed_RNA"/>
</dbReference>
<sequence length="20" mass="2293">MINIELGMLLFPKNTLVAFQ</sequence>
<proteinExistence type="predicted"/>
<dbReference type="AlphaFoldDB" id="A0A0E9XX33"/>